<proteinExistence type="predicted"/>
<comment type="caution">
    <text evidence="2">The sequence shown here is derived from an EMBL/GenBank/DDBJ whole genome shotgun (WGS) entry which is preliminary data.</text>
</comment>
<feature type="transmembrane region" description="Helical" evidence="1">
    <location>
        <begin position="16"/>
        <end position="37"/>
    </location>
</feature>
<reference evidence="2" key="1">
    <citation type="submission" date="2021-06" db="EMBL/GenBank/DDBJ databases">
        <title>New haloarchaea isolates fom saline soil.</title>
        <authorList>
            <person name="Duran-Viseras A."/>
            <person name="Sanchez-Porro C.S."/>
            <person name="Ventosa A."/>
        </authorList>
    </citation>
    <scope>NUCLEOTIDE SEQUENCE</scope>
    <source>
        <strain evidence="2">JCM 18369</strain>
    </source>
</reference>
<protein>
    <submittedName>
        <fullName evidence="2">Uncharacterized protein</fullName>
    </submittedName>
</protein>
<evidence type="ECO:0000256" key="1">
    <source>
        <dbReference type="SAM" id="Phobius"/>
    </source>
</evidence>
<keyword evidence="1" id="KW-0812">Transmembrane</keyword>
<dbReference type="Proteomes" id="UP001166304">
    <property type="component" value="Unassembled WGS sequence"/>
</dbReference>
<organism evidence="2 3">
    <name type="scientific">Haloarcula salina</name>
    <dbReference type="NCBI Taxonomy" id="1429914"/>
    <lineage>
        <taxon>Archaea</taxon>
        <taxon>Methanobacteriati</taxon>
        <taxon>Methanobacteriota</taxon>
        <taxon>Stenosarchaea group</taxon>
        <taxon>Halobacteria</taxon>
        <taxon>Halobacteriales</taxon>
        <taxon>Haloarculaceae</taxon>
        <taxon>Haloarcula</taxon>
    </lineage>
</organism>
<dbReference type="AlphaFoldDB" id="A0AA41G0M2"/>
<feature type="transmembrane region" description="Helical" evidence="1">
    <location>
        <begin position="85"/>
        <end position="104"/>
    </location>
</feature>
<name>A0AA41G0M2_9EURY</name>
<accession>A0AA41G0M2</accession>
<evidence type="ECO:0000313" key="3">
    <source>
        <dbReference type="Proteomes" id="UP001166304"/>
    </source>
</evidence>
<dbReference type="RefSeq" id="WP_162413598.1">
    <property type="nucleotide sequence ID" value="NZ_JAHQXE010000003.1"/>
</dbReference>
<keyword evidence="3" id="KW-1185">Reference proteome</keyword>
<evidence type="ECO:0000313" key="2">
    <source>
        <dbReference type="EMBL" id="MBV0902222.1"/>
    </source>
</evidence>
<feature type="transmembrane region" description="Helical" evidence="1">
    <location>
        <begin position="43"/>
        <end position="64"/>
    </location>
</feature>
<gene>
    <name evidence="2" type="ORF">KTS37_10525</name>
</gene>
<keyword evidence="1" id="KW-1133">Transmembrane helix</keyword>
<sequence length="105" mass="11177">MNVTNRRGTPVDPVPFLVVALSGILLSYVFLPSYLLYLGAPLTAALAATTLVAAASVAASFYRYCWTVRPALRGEVPASLRFQRLVYGTAVIGGLLVLLALPLLL</sequence>
<keyword evidence="1" id="KW-0472">Membrane</keyword>
<dbReference type="EMBL" id="JAHQXE010000003">
    <property type="protein sequence ID" value="MBV0902222.1"/>
    <property type="molecule type" value="Genomic_DNA"/>
</dbReference>